<name>A0A9J5WUN7_SOLCO</name>
<feature type="coiled-coil region" evidence="1">
    <location>
        <begin position="133"/>
        <end position="160"/>
    </location>
</feature>
<evidence type="ECO:0000313" key="2">
    <source>
        <dbReference type="EMBL" id="KAG5578662.1"/>
    </source>
</evidence>
<dbReference type="Proteomes" id="UP000824120">
    <property type="component" value="Chromosome 11"/>
</dbReference>
<dbReference type="OrthoDB" id="1729877at2759"/>
<dbReference type="PANTHER" id="PTHR33499">
    <property type="entry name" value="OS12G0282400 PROTEIN-RELATED"/>
    <property type="match status" value="1"/>
</dbReference>
<evidence type="ECO:0008006" key="4">
    <source>
        <dbReference type="Google" id="ProtNLM"/>
    </source>
</evidence>
<sequence>MNALWNKWRGHLHEKYVKNKPIQQSLKNVPRGVDKKEWEWLVKENFASERARLLERLSIKRLFTRCVLFDMFDFDVKGGKDGNPPDLATIFFERRIKDNNLVEPEAIEKHVRSAQLEEMVELHQRLNYILSALRSTREDIKSLNEENKSLNKEKKSLNYLLLPYEIR</sequence>
<proteinExistence type="predicted"/>
<protein>
    <recommendedName>
        <fullName evidence="4">TNP2-like transposon protein</fullName>
    </recommendedName>
</protein>
<keyword evidence="3" id="KW-1185">Reference proteome</keyword>
<reference evidence="2 3" key="1">
    <citation type="submission" date="2020-09" db="EMBL/GenBank/DDBJ databases">
        <title>De no assembly of potato wild relative species, Solanum commersonii.</title>
        <authorList>
            <person name="Cho K."/>
        </authorList>
    </citation>
    <scope>NUCLEOTIDE SEQUENCE [LARGE SCALE GENOMIC DNA]</scope>
    <source>
        <strain evidence="2">LZ3.2</strain>
        <tissue evidence="2">Leaf</tissue>
    </source>
</reference>
<dbReference type="AlphaFoldDB" id="A0A9J5WUN7"/>
<accession>A0A9J5WUN7</accession>
<dbReference type="PANTHER" id="PTHR33499:SF26">
    <property type="entry name" value="DUF4216 DOMAIN-CONTAINING PROTEIN"/>
    <property type="match status" value="1"/>
</dbReference>
<gene>
    <name evidence="2" type="ORF">H5410_058796</name>
</gene>
<organism evidence="2 3">
    <name type="scientific">Solanum commersonii</name>
    <name type="common">Commerson's wild potato</name>
    <name type="synonym">Commerson's nightshade</name>
    <dbReference type="NCBI Taxonomy" id="4109"/>
    <lineage>
        <taxon>Eukaryota</taxon>
        <taxon>Viridiplantae</taxon>
        <taxon>Streptophyta</taxon>
        <taxon>Embryophyta</taxon>
        <taxon>Tracheophyta</taxon>
        <taxon>Spermatophyta</taxon>
        <taxon>Magnoliopsida</taxon>
        <taxon>eudicotyledons</taxon>
        <taxon>Gunneridae</taxon>
        <taxon>Pentapetalae</taxon>
        <taxon>asterids</taxon>
        <taxon>lamiids</taxon>
        <taxon>Solanales</taxon>
        <taxon>Solanaceae</taxon>
        <taxon>Solanoideae</taxon>
        <taxon>Solaneae</taxon>
        <taxon>Solanum</taxon>
    </lineage>
</organism>
<dbReference type="EMBL" id="JACXVP010000011">
    <property type="protein sequence ID" value="KAG5578662.1"/>
    <property type="molecule type" value="Genomic_DNA"/>
</dbReference>
<evidence type="ECO:0000256" key="1">
    <source>
        <dbReference type="SAM" id="Coils"/>
    </source>
</evidence>
<comment type="caution">
    <text evidence="2">The sequence shown here is derived from an EMBL/GenBank/DDBJ whole genome shotgun (WGS) entry which is preliminary data.</text>
</comment>
<keyword evidence="1" id="KW-0175">Coiled coil</keyword>
<evidence type="ECO:0000313" key="3">
    <source>
        <dbReference type="Proteomes" id="UP000824120"/>
    </source>
</evidence>